<keyword evidence="1" id="KW-0812">Transmembrane</keyword>
<accession>A0A7J9NEJ6</accession>
<gene>
    <name evidence="2" type="ORF">Goshw_010883</name>
</gene>
<feature type="transmembrane region" description="Helical" evidence="1">
    <location>
        <begin position="48"/>
        <end position="68"/>
    </location>
</feature>
<protein>
    <submittedName>
        <fullName evidence="2">Uncharacterized protein</fullName>
    </submittedName>
</protein>
<keyword evidence="3" id="KW-1185">Reference proteome</keyword>
<evidence type="ECO:0000313" key="2">
    <source>
        <dbReference type="EMBL" id="MBA0881644.1"/>
    </source>
</evidence>
<dbReference type="Proteomes" id="UP000593576">
    <property type="component" value="Unassembled WGS sequence"/>
</dbReference>
<comment type="caution">
    <text evidence="2">The sequence shown here is derived from an EMBL/GenBank/DDBJ whole genome shotgun (WGS) entry which is preliminary data.</text>
</comment>
<proteinExistence type="predicted"/>
<reference evidence="2 3" key="1">
    <citation type="journal article" date="2019" name="Genome Biol. Evol.">
        <title>Insights into the evolution of the New World diploid cottons (Gossypium, subgenus Houzingenia) based on genome sequencing.</title>
        <authorList>
            <person name="Grover C.E."/>
            <person name="Arick M.A. 2nd"/>
            <person name="Thrash A."/>
            <person name="Conover J.L."/>
            <person name="Sanders W.S."/>
            <person name="Peterson D.G."/>
            <person name="Frelichowski J.E."/>
            <person name="Scheffler J.A."/>
            <person name="Scheffler B.E."/>
            <person name="Wendel J.F."/>
        </authorList>
    </citation>
    <scope>NUCLEOTIDE SEQUENCE [LARGE SCALE GENOMIC DNA]</scope>
    <source>
        <strain evidence="2">1</strain>
        <tissue evidence="2">Leaf</tissue>
    </source>
</reference>
<evidence type="ECO:0000256" key="1">
    <source>
        <dbReference type="SAM" id="Phobius"/>
    </source>
</evidence>
<evidence type="ECO:0000313" key="3">
    <source>
        <dbReference type="Proteomes" id="UP000593576"/>
    </source>
</evidence>
<name>A0A7J9NEJ6_GOSSC</name>
<keyword evidence="1" id="KW-1133">Transmembrane helix</keyword>
<dbReference type="EMBL" id="JABFAF010279616">
    <property type="protein sequence ID" value="MBA0881644.1"/>
    <property type="molecule type" value="Genomic_DNA"/>
</dbReference>
<dbReference type="AlphaFoldDB" id="A0A7J9NEJ6"/>
<keyword evidence="1" id="KW-0472">Membrane</keyword>
<sequence length="69" mass="7989">MEEILYWWLCHNHCYWWLGHIYCYWQLCCDTVADSFAAMLLMLSCLRLLVILVIGSFAEILVSAAIGAT</sequence>
<organism evidence="2 3">
    <name type="scientific">Gossypium schwendimanii</name>
    <name type="common">Cotton</name>
    <dbReference type="NCBI Taxonomy" id="34291"/>
    <lineage>
        <taxon>Eukaryota</taxon>
        <taxon>Viridiplantae</taxon>
        <taxon>Streptophyta</taxon>
        <taxon>Embryophyta</taxon>
        <taxon>Tracheophyta</taxon>
        <taxon>Spermatophyta</taxon>
        <taxon>Magnoliopsida</taxon>
        <taxon>eudicotyledons</taxon>
        <taxon>Gunneridae</taxon>
        <taxon>Pentapetalae</taxon>
        <taxon>rosids</taxon>
        <taxon>malvids</taxon>
        <taxon>Malvales</taxon>
        <taxon>Malvaceae</taxon>
        <taxon>Malvoideae</taxon>
        <taxon>Gossypium</taxon>
    </lineage>
</organism>